<dbReference type="InterPro" id="IPR054542">
    <property type="entry name" value="Cys_met_metab_PP"/>
</dbReference>
<organism evidence="7 8">
    <name type="scientific">Luedemannella flava</name>
    <dbReference type="NCBI Taxonomy" id="349316"/>
    <lineage>
        <taxon>Bacteria</taxon>
        <taxon>Bacillati</taxon>
        <taxon>Actinomycetota</taxon>
        <taxon>Actinomycetes</taxon>
        <taxon>Micromonosporales</taxon>
        <taxon>Micromonosporaceae</taxon>
        <taxon>Luedemannella</taxon>
    </lineage>
</organism>
<comment type="caution">
    <text evidence="7">The sequence shown here is derived from an EMBL/GenBank/DDBJ whole genome shotgun (WGS) entry which is preliminary data.</text>
</comment>
<dbReference type="InterPro" id="IPR015424">
    <property type="entry name" value="PyrdxlP-dep_Trfase"/>
</dbReference>
<keyword evidence="8" id="KW-1185">Reference proteome</keyword>
<protein>
    <submittedName>
        <fullName evidence="7">Bifunctional o-acetylhomoserine/o-acetylserine sulfhydrylase</fullName>
    </submittedName>
</protein>
<dbReference type="InterPro" id="IPR015422">
    <property type="entry name" value="PyrdxlP-dep_Trfase_small"/>
</dbReference>
<comment type="cofactor">
    <cofactor evidence="1 5">
        <name>pyridoxal 5'-phosphate</name>
        <dbReference type="ChEBI" id="CHEBI:597326"/>
    </cofactor>
</comment>
<evidence type="ECO:0000256" key="5">
    <source>
        <dbReference type="RuleBase" id="RU362118"/>
    </source>
</evidence>
<dbReference type="Gene3D" id="3.40.640.10">
    <property type="entry name" value="Type I PLP-dependent aspartate aminotransferase-like (Major domain)"/>
    <property type="match status" value="1"/>
</dbReference>
<name>A0ABN2LWM7_9ACTN</name>
<gene>
    <name evidence="7" type="ORF">GCM10009682_24260</name>
</gene>
<dbReference type="PANTHER" id="PTHR43797:SF2">
    <property type="entry name" value="HOMOCYSTEINE_CYSTEINE SYNTHASE"/>
    <property type="match status" value="1"/>
</dbReference>
<dbReference type="PANTHER" id="PTHR43797">
    <property type="entry name" value="HOMOCYSTEINE/CYSTEINE SYNTHASE"/>
    <property type="match status" value="1"/>
</dbReference>
<evidence type="ECO:0000313" key="8">
    <source>
        <dbReference type="Proteomes" id="UP001500218"/>
    </source>
</evidence>
<reference evidence="7 8" key="1">
    <citation type="journal article" date="2019" name="Int. J. Syst. Evol. Microbiol.">
        <title>The Global Catalogue of Microorganisms (GCM) 10K type strain sequencing project: providing services to taxonomists for standard genome sequencing and annotation.</title>
        <authorList>
            <consortium name="The Broad Institute Genomics Platform"/>
            <consortium name="The Broad Institute Genome Sequencing Center for Infectious Disease"/>
            <person name="Wu L."/>
            <person name="Ma J."/>
        </authorList>
    </citation>
    <scope>NUCLEOTIDE SEQUENCE [LARGE SCALE GENOMIC DNA]</scope>
    <source>
        <strain evidence="7 8">JCM 13250</strain>
    </source>
</reference>
<dbReference type="PIRSF" id="PIRSF001434">
    <property type="entry name" value="CGS"/>
    <property type="match status" value="1"/>
</dbReference>
<dbReference type="Gene3D" id="3.90.1150.10">
    <property type="entry name" value="Aspartate Aminotransferase, domain 1"/>
    <property type="match status" value="1"/>
</dbReference>
<dbReference type="InterPro" id="IPR006235">
    <property type="entry name" value="OAc-hSer/O-AcSer_sulfhydrylase"/>
</dbReference>
<keyword evidence="4 5" id="KW-0663">Pyridoxal phosphate</keyword>
<sequence length="430" mass="45865">MRRMSPGFETTQIHAATEPDGPLGARQVPIYPGNAFLLGDFERAARLFSLDEQGPIYTRMGNPTIQALEGRICALEGGSDALAVASGQAAEMILFLNAARAGEHIVASPVLYGGSTNLLRRTLYDTGIDVTTVADPQSPSSWAAAIRPNTKLLFVETIGNPTNSVYDLSAIAAVAHQHGVLFAVDNTAATPYLFRPLEVGADLVLHSATKFLGGHGTAVAGVIVEGSSFDYASSGRYPRLMELDPGYRISFCDRFPSAPFVARARYNLLRDLGPALSPFTAWAALQGIETLSLRMQRHVENAVAVACWLDTQRDVEGVGYAGLPSSPYRPMVEKYLPRGAGAVFCFDIAGGPDRAIRFVQALRLFSHAANIGDIRSLVMHPASTTHSQMDPSERAAAGVTDTMVRLSIGLETADDLIADLAQALQASASC</sequence>
<evidence type="ECO:0000256" key="1">
    <source>
        <dbReference type="ARBA" id="ARBA00001933"/>
    </source>
</evidence>
<dbReference type="EMBL" id="BAAALT010000059">
    <property type="protein sequence ID" value="GAA1801477.1"/>
    <property type="molecule type" value="Genomic_DNA"/>
</dbReference>
<evidence type="ECO:0000256" key="2">
    <source>
        <dbReference type="ARBA" id="ARBA00009077"/>
    </source>
</evidence>
<dbReference type="InterPro" id="IPR000277">
    <property type="entry name" value="Cys/Met-Metab_PyrdxlP-dep_enz"/>
</dbReference>
<evidence type="ECO:0000256" key="6">
    <source>
        <dbReference type="SAM" id="MobiDB-lite"/>
    </source>
</evidence>
<accession>A0ABN2LWM7</accession>
<dbReference type="Pfam" id="PF01053">
    <property type="entry name" value="Cys_Met_Meta_PP"/>
    <property type="match status" value="1"/>
</dbReference>
<comment type="similarity">
    <text evidence="2 5">Belongs to the trans-sulfuration enzymes family.</text>
</comment>
<dbReference type="SUPFAM" id="SSF53383">
    <property type="entry name" value="PLP-dependent transferases"/>
    <property type="match status" value="1"/>
</dbReference>
<dbReference type="Proteomes" id="UP001500218">
    <property type="component" value="Unassembled WGS sequence"/>
</dbReference>
<evidence type="ECO:0000256" key="4">
    <source>
        <dbReference type="ARBA" id="ARBA00022898"/>
    </source>
</evidence>
<keyword evidence="3" id="KW-0808">Transferase</keyword>
<evidence type="ECO:0000256" key="3">
    <source>
        <dbReference type="ARBA" id="ARBA00022679"/>
    </source>
</evidence>
<dbReference type="InterPro" id="IPR015421">
    <property type="entry name" value="PyrdxlP-dep_Trfase_major"/>
</dbReference>
<dbReference type="CDD" id="cd00614">
    <property type="entry name" value="CGS_like"/>
    <property type="match status" value="1"/>
</dbReference>
<dbReference type="NCBIfam" id="TIGR01326">
    <property type="entry name" value="OAH_OAS_sulfhy"/>
    <property type="match status" value="1"/>
</dbReference>
<evidence type="ECO:0000313" key="7">
    <source>
        <dbReference type="EMBL" id="GAA1801477.1"/>
    </source>
</evidence>
<proteinExistence type="inferred from homology"/>
<feature type="region of interest" description="Disordered" evidence="6">
    <location>
        <begin position="1"/>
        <end position="21"/>
    </location>
</feature>
<dbReference type="PROSITE" id="PS00868">
    <property type="entry name" value="CYS_MET_METAB_PP"/>
    <property type="match status" value="1"/>
</dbReference>